<evidence type="ECO:0000256" key="5">
    <source>
        <dbReference type="RuleBase" id="RU367081"/>
    </source>
</evidence>
<dbReference type="Proteomes" id="UP000800036">
    <property type="component" value="Unassembled WGS sequence"/>
</dbReference>
<accession>A0A6A5VNK3</accession>
<evidence type="ECO:0000256" key="1">
    <source>
        <dbReference type="ARBA" id="ARBA00004127"/>
    </source>
</evidence>
<dbReference type="InterPro" id="IPR039698">
    <property type="entry name" value="Dfg10/SRD5A3"/>
</dbReference>
<dbReference type="GO" id="GO:0102389">
    <property type="term" value="F:polyprenol reductase activity"/>
    <property type="evidence" value="ECO:0007669"/>
    <property type="project" value="UniProtKB-UniRule"/>
</dbReference>
<feature type="transmembrane region" description="Helical" evidence="5">
    <location>
        <begin position="128"/>
        <end position="149"/>
    </location>
</feature>
<dbReference type="Pfam" id="PF02544">
    <property type="entry name" value="Steroid_dh"/>
    <property type="match status" value="1"/>
</dbReference>
<evidence type="ECO:0000313" key="8">
    <source>
        <dbReference type="Proteomes" id="UP000800036"/>
    </source>
</evidence>
<keyword evidence="8" id="KW-1185">Reference proteome</keyword>
<dbReference type="EC" id="1.3.1.94" evidence="5"/>
<comment type="similarity">
    <text evidence="5">Belongs to the steroid 5-alpha reductase family. Polyprenal reductase subfamily.</text>
</comment>
<dbReference type="GO" id="GO:0005789">
    <property type="term" value="C:endoplasmic reticulum membrane"/>
    <property type="evidence" value="ECO:0007669"/>
    <property type="project" value="UniProtKB-SubCell"/>
</dbReference>
<protein>
    <recommendedName>
        <fullName evidence="5">Polyprenal reductase</fullName>
        <ecNumber evidence="5">1.3.1.94</ecNumber>
    </recommendedName>
</protein>
<reference evidence="7" key="1">
    <citation type="journal article" date="2020" name="Stud. Mycol.">
        <title>101 Dothideomycetes genomes: a test case for predicting lifestyles and emergence of pathogens.</title>
        <authorList>
            <person name="Haridas S."/>
            <person name="Albert R."/>
            <person name="Binder M."/>
            <person name="Bloem J."/>
            <person name="Labutti K."/>
            <person name="Salamov A."/>
            <person name="Andreopoulos B."/>
            <person name="Baker S."/>
            <person name="Barry K."/>
            <person name="Bills G."/>
            <person name="Bluhm B."/>
            <person name="Cannon C."/>
            <person name="Castanera R."/>
            <person name="Culley D."/>
            <person name="Daum C."/>
            <person name="Ezra D."/>
            <person name="Gonzalez J."/>
            <person name="Henrissat B."/>
            <person name="Kuo A."/>
            <person name="Liang C."/>
            <person name="Lipzen A."/>
            <person name="Lutzoni F."/>
            <person name="Magnuson J."/>
            <person name="Mondo S."/>
            <person name="Nolan M."/>
            <person name="Ohm R."/>
            <person name="Pangilinan J."/>
            <person name="Park H.-J."/>
            <person name="Ramirez L."/>
            <person name="Alfaro M."/>
            <person name="Sun H."/>
            <person name="Tritt A."/>
            <person name="Yoshinaga Y."/>
            <person name="Zwiers L.-H."/>
            <person name="Turgeon B."/>
            <person name="Goodwin S."/>
            <person name="Spatafora J."/>
            <person name="Crous P."/>
            <person name="Grigoriev I."/>
        </authorList>
    </citation>
    <scope>NUCLEOTIDE SEQUENCE</scope>
    <source>
        <strain evidence="7">CBS 107.79</strain>
    </source>
</reference>
<dbReference type="GO" id="GO:0160198">
    <property type="term" value="F:polyprenal reductase activity"/>
    <property type="evidence" value="ECO:0007669"/>
    <property type="project" value="UniProtKB-EC"/>
</dbReference>
<keyword evidence="5" id="KW-0521">NADP</keyword>
<feature type="domain" description="3-oxo-5-alpha-steroid 4-dehydrogenase C-terminal" evidence="6">
    <location>
        <begin position="167"/>
        <end position="282"/>
    </location>
</feature>
<dbReference type="AlphaFoldDB" id="A0A6A5VNK3"/>
<dbReference type="EMBL" id="ML976658">
    <property type="protein sequence ID" value="KAF1979303.1"/>
    <property type="molecule type" value="Genomic_DNA"/>
</dbReference>
<keyword evidence="4 5" id="KW-0472">Membrane</keyword>
<comment type="function">
    <text evidence="5">Plays a key role in early steps of protein N-linked glycosylation by being involved in the conversion of polyprenol into dolichol. Acts as a polyprenal reductase that mediates the reduction of polyprenal into dolichal in a NADP-dependent mechanism. Dolichols are required for the synthesis of dolichol-linked monosaccharides and the oligosaccharide precursor used for N-glycosylation.</text>
</comment>
<evidence type="ECO:0000256" key="4">
    <source>
        <dbReference type="ARBA" id="ARBA00023136"/>
    </source>
</evidence>
<evidence type="ECO:0000256" key="2">
    <source>
        <dbReference type="ARBA" id="ARBA00022692"/>
    </source>
</evidence>
<feature type="transmembrane region" description="Helical" evidence="5">
    <location>
        <begin position="169"/>
        <end position="190"/>
    </location>
</feature>
<evidence type="ECO:0000313" key="7">
    <source>
        <dbReference type="EMBL" id="KAF1979303.1"/>
    </source>
</evidence>
<dbReference type="GO" id="GO:0006488">
    <property type="term" value="P:dolichol-linked oligosaccharide biosynthetic process"/>
    <property type="evidence" value="ECO:0007669"/>
    <property type="project" value="UniProtKB-UniRule"/>
</dbReference>
<comment type="caution">
    <text evidence="5">Lacks conserved residue(s) required for the propagation of feature annotation.</text>
</comment>
<keyword evidence="2 5" id="KW-0812">Transmembrane</keyword>
<dbReference type="PROSITE" id="PS50244">
    <property type="entry name" value="S5A_REDUCTASE"/>
    <property type="match status" value="1"/>
</dbReference>
<evidence type="ECO:0000259" key="6">
    <source>
        <dbReference type="Pfam" id="PF02544"/>
    </source>
</evidence>
<name>A0A6A5VNK3_9PLEO</name>
<comment type="pathway">
    <text evidence="5">Protein modification; protein glycosylation.</text>
</comment>
<comment type="catalytic activity">
    <reaction evidence="5">
        <text>a di-trans,poly-cis-dolichal + NADP(+) = a di-trans,poly-cis-polyprenal + NADPH + H(+)</text>
        <dbReference type="Rhea" id="RHEA:80727"/>
        <dbReference type="Rhea" id="RHEA-COMP:19536"/>
        <dbReference type="Rhea" id="RHEA-COMP:19537"/>
        <dbReference type="ChEBI" id="CHEBI:15378"/>
        <dbReference type="ChEBI" id="CHEBI:57783"/>
        <dbReference type="ChEBI" id="CHEBI:58349"/>
        <dbReference type="ChEBI" id="CHEBI:231623"/>
        <dbReference type="ChEBI" id="CHEBI:231637"/>
        <dbReference type="EC" id="1.3.1.94"/>
    </reaction>
    <physiologicalReaction direction="right-to-left" evidence="5">
        <dbReference type="Rhea" id="RHEA:80729"/>
    </physiologicalReaction>
</comment>
<dbReference type="GO" id="GO:0016095">
    <property type="term" value="P:polyprenol catabolic process"/>
    <property type="evidence" value="ECO:0007669"/>
    <property type="project" value="UniProtKB-UniRule"/>
</dbReference>
<sequence>MEHLAIVLRAFYLAASALILFLQAIPPLRNRFLAYGSRNTSPKSIKAKPPNILERLLDYAASVQVPHNYFTHFYVASVASSLFWGWKLRLWDAGGQLPFVWALMLGQGGRRLVESYVYTSSSKSRMWFVHWLLGLLFYLANNVAVWVELQEDIAKGTKSTPDGLNWKPSIVVPAILTAQMFQHLYHAYLYRLRIQNRDYQLPSHWLFPNLLCPHYTCDIAFYVLLSLLGAPAGHIVNWTLASAAVFSATNLGVTAAGTKAWYEEKFGKDKVSGRRRMIPWVW</sequence>
<dbReference type="OrthoDB" id="541710at2759"/>
<feature type="transmembrane region" description="Helical" evidence="5">
    <location>
        <begin position="6"/>
        <end position="25"/>
    </location>
</feature>
<proteinExistence type="inferred from homology"/>
<keyword evidence="3 5" id="KW-1133">Transmembrane helix</keyword>
<dbReference type="GO" id="GO:0003865">
    <property type="term" value="F:3-oxo-5-alpha-steroid 4-dehydrogenase activity"/>
    <property type="evidence" value="ECO:0007669"/>
    <property type="project" value="TreeGrafter"/>
</dbReference>
<dbReference type="PANTHER" id="PTHR14624">
    <property type="entry name" value="DFG10 PROTEIN"/>
    <property type="match status" value="1"/>
</dbReference>
<dbReference type="PANTHER" id="PTHR14624:SF0">
    <property type="entry name" value="POLYPRENOL REDUCTASE"/>
    <property type="match status" value="1"/>
</dbReference>
<gene>
    <name evidence="7" type="ORF">BU23DRAFT_152103</name>
</gene>
<dbReference type="UniPathway" id="UPA00378"/>
<comment type="subcellular location">
    <subcellularLocation>
        <location evidence="1">Endomembrane system</location>
        <topology evidence="1">Multi-pass membrane protein</topology>
    </subcellularLocation>
    <subcellularLocation>
        <location evidence="5">Endoplasmic reticulum membrane</location>
    </subcellularLocation>
</comment>
<keyword evidence="5" id="KW-0256">Endoplasmic reticulum</keyword>
<keyword evidence="5" id="KW-0560">Oxidoreductase</keyword>
<organism evidence="7 8">
    <name type="scientific">Bimuria novae-zelandiae CBS 107.79</name>
    <dbReference type="NCBI Taxonomy" id="1447943"/>
    <lineage>
        <taxon>Eukaryota</taxon>
        <taxon>Fungi</taxon>
        <taxon>Dikarya</taxon>
        <taxon>Ascomycota</taxon>
        <taxon>Pezizomycotina</taxon>
        <taxon>Dothideomycetes</taxon>
        <taxon>Pleosporomycetidae</taxon>
        <taxon>Pleosporales</taxon>
        <taxon>Massarineae</taxon>
        <taxon>Didymosphaeriaceae</taxon>
        <taxon>Bimuria</taxon>
    </lineage>
</organism>
<evidence type="ECO:0000256" key="3">
    <source>
        <dbReference type="ARBA" id="ARBA00022989"/>
    </source>
</evidence>
<dbReference type="InterPro" id="IPR001104">
    <property type="entry name" value="3-oxo-5_a-steroid_4-DH_C"/>
</dbReference>